<dbReference type="InterPro" id="IPR008407">
    <property type="entry name" value="Brnchd-chn_aa_trnsp_AzlD"/>
</dbReference>
<feature type="transmembrane region" description="Helical" evidence="1">
    <location>
        <begin position="68"/>
        <end position="84"/>
    </location>
</feature>
<feature type="transmembrane region" description="Helical" evidence="1">
    <location>
        <begin position="6"/>
        <end position="29"/>
    </location>
</feature>
<keyword evidence="1" id="KW-1133">Transmembrane helix</keyword>
<dbReference type="Proteomes" id="UP000011182">
    <property type="component" value="Unassembled WGS sequence"/>
</dbReference>
<protein>
    <submittedName>
        <fullName evidence="2">Integral membrane protein</fullName>
    </submittedName>
</protein>
<sequence length="107" mass="11763">MSVNTYILMVIIGCALVTMIPRVIPFLVVRSITLPEPVLKWLSYVPVCILTALVVKDCMIQSNDSLQLNWPVAVILIPTLLIAMKTKSLSITVISGVLLMAGLRLWA</sequence>
<keyword evidence="1" id="KW-0812">Transmembrane</keyword>
<feature type="transmembrane region" description="Helical" evidence="1">
    <location>
        <begin position="41"/>
        <end position="62"/>
    </location>
</feature>
<gene>
    <name evidence="2" type="ORF">BSI_33560</name>
</gene>
<reference evidence="2 3" key="1">
    <citation type="journal article" date="2014" name="Syst. Appl. Microbiol.">
        <title>Genomic insights into the taxonomic status of the three subspecies of Bacillus subtilis.</title>
        <authorList>
            <person name="Yi H."/>
            <person name="Chun J."/>
            <person name="Cha C.J."/>
        </authorList>
    </citation>
    <scope>NUCLEOTIDE SEQUENCE [LARGE SCALE GENOMIC DNA]</scope>
    <source>
        <strain evidence="2 3">KCTC 13429</strain>
    </source>
</reference>
<evidence type="ECO:0000313" key="2">
    <source>
        <dbReference type="EMBL" id="ELS60358.1"/>
    </source>
</evidence>
<dbReference type="AlphaFoldDB" id="A0A9W5LGK2"/>
<proteinExistence type="predicted"/>
<name>A0A9W5LGK2_9BACI</name>
<comment type="caution">
    <text evidence="2">The sequence shown here is derived from an EMBL/GenBank/DDBJ whole genome shotgun (WGS) entry which is preliminary data.</text>
</comment>
<accession>A0A9W5LGK2</accession>
<keyword evidence="3" id="KW-1185">Reference proteome</keyword>
<dbReference type="Pfam" id="PF05437">
    <property type="entry name" value="AzlD"/>
    <property type="match status" value="1"/>
</dbReference>
<keyword evidence="1" id="KW-0472">Membrane</keyword>
<evidence type="ECO:0000313" key="3">
    <source>
        <dbReference type="Proteomes" id="UP000011182"/>
    </source>
</evidence>
<evidence type="ECO:0000256" key="1">
    <source>
        <dbReference type="SAM" id="Phobius"/>
    </source>
</evidence>
<dbReference type="EMBL" id="AMXN01000006">
    <property type="protein sequence ID" value="ELS60358.1"/>
    <property type="molecule type" value="Genomic_DNA"/>
</dbReference>
<organism evidence="2 3">
    <name type="scientific">Bacillus inaquosorum KCTC 13429</name>
    <dbReference type="NCBI Taxonomy" id="1236548"/>
    <lineage>
        <taxon>Bacteria</taxon>
        <taxon>Bacillati</taxon>
        <taxon>Bacillota</taxon>
        <taxon>Bacilli</taxon>
        <taxon>Bacillales</taxon>
        <taxon>Bacillaceae</taxon>
        <taxon>Bacillus</taxon>
    </lineage>
</organism>
<feature type="transmembrane region" description="Helical" evidence="1">
    <location>
        <begin position="89"/>
        <end position="106"/>
    </location>
</feature>
<dbReference type="RefSeq" id="WP_003240611.1">
    <property type="nucleotide sequence ID" value="NZ_AMXN01000006.1"/>
</dbReference>